<name>A0A6M8HQU8_9PROT</name>
<evidence type="ECO:0000313" key="2">
    <source>
        <dbReference type="Proteomes" id="UP000500767"/>
    </source>
</evidence>
<accession>A0A6M8HQU8</accession>
<sequence>MFSLDPDAAAREPVDKLRSLPVAWLQSRLKLDAADPLLRDMPSSTLLIGRLDKIGRTEDALQVAAYALPPREAVWWACMCSRHTEPAEPLAADKVAIEVAEAWVRFPGEPARAHAYRAAHQARFQSPESMAAMGVFWSGQATILRVPEDTARGQVGRSVESAVRMSAVRGPMPEKPARLRAFLQSARDIARGGAGRLEAASHSAGPGAAGTEI</sequence>
<protein>
    <submittedName>
        <fullName evidence="1">Uncharacterized protein</fullName>
    </submittedName>
</protein>
<gene>
    <name evidence="1" type="ORF">HN018_11910</name>
</gene>
<dbReference type="InterPro" id="IPR053855">
    <property type="entry name" value="DUF6931"/>
</dbReference>
<organism evidence="1 2">
    <name type="scientific">Lichenicola cladoniae</name>
    <dbReference type="NCBI Taxonomy" id="1484109"/>
    <lineage>
        <taxon>Bacteria</taxon>
        <taxon>Pseudomonadati</taxon>
        <taxon>Pseudomonadota</taxon>
        <taxon>Alphaproteobacteria</taxon>
        <taxon>Acetobacterales</taxon>
        <taxon>Acetobacteraceae</taxon>
        <taxon>Lichenicola</taxon>
    </lineage>
</organism>
<dbReference type="KEGG" id="lck:HN018_11910"/>
<dbReference type="Pfam" id="PF22011">
    <property type="entry name" value="DUF6931"/>
    <property type="match status" value="1"/>
</dbReference>
<reference evidence="1 2" key="1">
    <citation type="journal article" date="2014" name="World J. Microbiol. Biotechnol.">
        <title>Biodiversity and physiological characteristics of Antarctic and Arctic lichens-associated bacteria.</title>
        <authorList>
            <person name="Lee Y.M."/>
            <person name="Kim E.H."/>
            <person name="Lee H.K."/>
            <person name="Hong S.G."/>
        </authorList>
    </citation>
    <scope>NUCLEOTIDE SEQUENCE [LARGE SCALE GENOMIC DNA]</scope>
    <source>
        <strain evidence="1 2">PAMC 26569</strain>
    </source>
</reference>
<proteinExistence type="predicted"/>
<dbReference type="AlphaFoldDB" id="A0A6M8HQU8"/>
<keyword evidence="2" id="KW-1185">Reference proteome</keyword>
<evidence type="ECO:0000313" key="1">
    <source>
        <dbReference type="EMBL" id="QKE90645.1"/>
    </source>
</evidence>
<dbReference type="EMBL" id="CP053708">
    <property type="protein sequence ID" value="QKE90645.1"/>
    <property type="molecule type" value="Genomic_DNA"/>
</dbReference>
<dbReference type="Proteomes" id="UP000500767">
    <property type="component" value="Chromosome"/>
</dbReference>
<dbReference type="RefSeq" id="WP_171835594.1">
    <property type="nucleotide sequence ID" value="NZ_CP053708.1"/>
</dbReference>